<dbReference type="PANTHER" id="PTHR47990">
    <property type="entry name" value="2-OXOGLUTARATE (2OG) AND FE(II)-DEPENDENT OXYGENASE SUPERFAMILY PROTEIN-RELATED"/>
    <property type="match status" value="1"/>
</dbReference>
<keyword evidence="1" id="KW-0408">Iron</keyword>
<feature type="domain" description="Fe2OG dioxygenase" evidence="2">
    <location>
        <begin position="184"/>
        <end position="297"/>
    </location>
</feature>
<dbReference type="SUPFAM" id="SSF51197">
    <property type="entry name" value="Clavaminate synthase-like"/>
    <property type="match status" value="1"/>
</dbReference>
<dbReference type="KEGG" id="bnn:FOA43_002652"/>
<dbReference type="RefSeq" id="XP_038778866.1">
    <property type="nucleotide sequence ID" value="XM_038922938.1"/>
</dbReference>
<dbReference type="GeneID" id="62196053"/>
<dbReference type="InterPro" id="IPR005123">
    <property type="entry name" value="Oxoglu/Fe-dep_dioxygenase_dom"/>
</dbReference>
<dbReference type="Pfam" id="PF14226">
    <property type="entry name" value="DIOX_N"/>
    <property type="match status" value="1"/>
</dbReference>
<evidence type="ECO:0000256" key="1">
    <source>
        <dbReference type="RuleBase" id="RU003682"/>
    </source>
</evidence>
<evidence type="ECO:0000259" key="2">
    <source>
        <dbReference type="PROSITE" id="PS51471"/>
    </source>
</evidence>
<dbReference type="GO" id="GO:0046872">
    <property type="term" value="F:metal ion binding"/>
    <property type="evidence" value="ECO:0007669"/>
    <property type="project" value="UniProtKB-KW"/>
</dbReference>
<organism evidence="3 4">
    <name type="scientific">Eeniella nana</name>
    <name type="common">Yeast</name>
    <name type="synonym">Brettanomyces nanus</name>
    <dbReference type="NCBI Taxonomy" id="13502"/>
    <lineage>
        <taxon>Eukaryota</taxon>
        <taxon>Fungi</taxon>
        <taxon>Dikarya</taxon>
        <taxon>Ascomycota</taxon>
        <taxon>Saccharomycotina</taxon>
        <taxon>Pichiomycetes</taxon>
        <taxon>Pichiales</taxon>
        <taxon>Pichiaceae</taxon>
        <taxon>Brettanomyces</taxon>
    </lineage>
</organism>
<evidence type="ECO:0000313" key="3">
    <source>
        <dbReference type="EMBL" id="QPG75301.1"/>
    </source>
</evidence>
<dbReference type="GO" id="GO:0044283">
    <property type="term" value="P:small molecule biosynthetic process"/>
    <property type="evidence" value="ECO:0007669"/>
    <property type="project" value="UniProtKB-ARBA"/>
</dbReference>
<dbReference type="Pfam" id="PF03171">
    <property type="entry name" value="2OG-FeII_Oxy"/>
    <property type="match status" value="1"/>
</dbReference>
<proteinExistence type="inferred from homology"/>
<dbReference type="Proteomes" id="UP000662931">
    <property type="component" value="Chromosome 3"/>
</dbReference>
<keyword evidence="1" id="KW-0479">Metal-binding</keyword>
<dbReference type="AlphaFoldDB" id="A0A875S0K8"/>
<dbReference type="InterPro" id="IPR050231">
    <property type="entry name" value="Iron_ascorbate_oxido_reductase"/>
</dbReference>
<reference evidence="3" key="1">
    <citation type="submission" date="2020-10" db="EMBL/GenBank/DDBJ databases">
        <authorList>
            <person name="Roach M.J.R."/>
        </authorList>
    </citation>
    <scope>NUCLEOTIDE SEQUENCE</scope>
    <source>
        <strain evidence="3">CBS 1945</strain>
    </source>
</reference>
<dbReference type="InterPro" id="IPR044861">
    <property type="entry name" value="IPNS-like_FE2OG_OXY"/>
</dbReference>
<evidence type="ECO:0000313" key="4">
    <source>
        <dbReference type="Proteomes" id="UP000662931"/>
    </source>
</evidence>
<dbReference type="InterPro" id="IPR026992">
    <property type="entry name" value="DIOX_N"/>
</dbReference>
<dbReference type="PRINTS" id="PR00682">
    <property type="entry name" value="IPNSYNTHASE"/>
</dbReference>
<keyword evidence="1" id="KW-0560">Oxidoreductase</keyword>
<keyword evidence="4" id="KW-1185">Reference proteome</keyword>
<dbReference type="PROSITE" id="PS51471">
    <property type="entry name" value="FE2OG_OXY"/>
    <property type="match status" value="1"/>
</dbReference>
<dbReference type="OrthoDB" id="288590at2759"/>
<dbReference type="Gene3D" id="2.60.120.330">
    <property type="entry name" value="B-lactam Antibiotic, Isopenicillin N Synthase, Chain"/>
    <property type="match status" value="1"/>
</dbReference>
<gene>
    <name evidence="3" type="ORF">FOA43_002652</name>
</gene>
<sequence length="335" mass="38221">MTTDEIKKEVTVPVIDFKPFLEGTAEGKENVGKKMIGAMRDIGFMYIINHGIPQSDQKRMLEWSASFFKLPDDKKMLCEHPKDGAHHRGWSAIGMEKVVQMVFDRAKISELRQHPDVKESFDSGNENNKECFNIWPRDEDIPGFREFCNYYFKVCETTADRLLRALALGLNLDENYLLKHHEESNNQLRLLCYPPTLEKNLREGKTERIAAHTDFGTLTMLLQDDCGGLQVEKPSNPGVFIDAPVIPGSLVINTGDFLMRWSNDQLKSTFHRVTAPPVDSRTGISKIRYSIPYFVSADRHKVIDALPGTFSEQNPKKYEPITSGEYLAKRLNATY</sequence>
<accession>A0A875S0K8</accession>
<dbReference type="EMBL" id="CP064814">
    <property type="protein sequence ID" value="QPG75301.1"/>
    <property type="molecule type" value="Genomic_DNA"/>
</dbReference>
<name>A0A875S0K8_EENNA</name>
<protein>
    <recommendedName>
        <fullName evidence="2">Fe2OG dioxygenase domain-containing protein</fullName>
    </recommendedName>
</protein>
<comment type="similarity">
    <text evidence="1">Belongs to the iron/ascorbate-dependent oxidoreductase family.</text>
</comment>
<dbReference type="GO" id="GO:0016491">
    <property type="term" value="F:oxidoreductase activity"/>
    <property type="evidence" value="ECO:0007669"/>
    <property type="project" value="UniProtKB-KW"/>
</dbReference>
<dbReference type="InterPro" id="IPR027443">
    <property type="entry name" value="IPNS-like_sf"/>
</dbReference>